<dbReference type="SUPFAM" id="SSF46894">
    <property type="entry name" value="C-terminal effector domain of the bipartite response regulators"/>
    <property type="match status" value="1"/>
</dbReference>
<dbReference type="InterPro" id="IPR016032">
    <property type="entry name" value="Sig_transdc_resp-reg_C-effctor"/>
</dbReference>
<dbReference type="GO" id="GO:0006355">
    <property type="term" value="P:regulation of DNA-templated transcription"/>
    <property type="evidence" value="ECO:0007669"/>
    <property type="project" value="InterPro"/>
</dbReference>
<dbReference type="Gene3D" id="3.30.450.20">
    <property type="entry name" value="PAS domain"/>
    <property type="match status" value="1"/>
</dbReference>
<evidence type="ECO:0000256" key="5">
    <source>
        <dbReference type="ARBA" id="ARBA00023163"/>
    </source>
</evidence>
<keyword evidence="4" id="KW-0238">DNA-binding</keyword>
<evidence type="ECO:0000256" key="2">
    <source>
        <dbReference type="ARBA" id="ARBA00023012"/>
    </source>
</evidence>
<evidence type="ECO:0000313" key="10">
    <source>
        <dbReference type="Proteomes" id="UP001163821"/>
    </source>
</evidence>
<evidence type="ECO:0000259" key="8">
    <source>
        <dbReference type="PROSITE" id="PS50110"/>
    </source>
</evidence>
<keyword evidence="1 6" id="KW-0597">Phosphoprotein</keyword>
<dbReference type="Gene3D" id="1.10.10.10">
    <property type="entry name" value="Winged helix-like DNA-binding domain superfamily/Winged helix DNA-binding domain"/>
    <property type="match status" value="1"/>
</dbReference>
<proteinExistence type="predicted"/>
<dbReference type="InterPro" id="IPR039420">
    <property type="entry name" value="WalR-like"/>
</dbReference>
<reference evidence="9" key="1">
    <citation type="submission" date="2022-10" db="EMBL/GenBank/DDBJ databases">
        <title>Gaoshiqiia sediminis gen. nov., sp. nov., isolated from coastal sediment.</title>
        <authorList>
            <person name="Yu W.X."/>
            <person name="Mu D.S."/>
            <person name="Du J.Z."/>
            <person name="Liang Y.Q."/>
        </authorList>
    </citation>
    <scope>NUCLEOTIDE SEQUENCE</scope>
    <source>
        <strain evidence="9">A06</strain>
    </source>
</reference>
<dbReference type="SMART" id="SM00448">
    <property type="entry name" value="REC"/>
    <property type="match status" value="1"/>
</dbReference>
<dbReference type="InterPro" id="IPR035965">
    <property type="entry name" value="PAS-like_dom_sf"/>
</dbReference>
<dbReference type="SUPFAM" id="SSF52172">
    <property type="entry name" value="CheY-like"/>
    <property type="match status" value="1"/>
</dbReference>
<protein>
    <submittedName>
        <fullName evidence="9">Response regulator</fullName>
    </submittedName>
</protein>
<dbReference type="NCBIfam" id="TIGR00229">
    <property type="entry name" value="sensory_box"/>
    <property type="match status" value="1"/>
</dbReference>
<dbReference type="Pfam" id="PF00072">
    <property type="entry name" value="Response_reg"/>
    <property type="match status" value="1"/>
</dbReference>
<dbReference type="SUPFAM" id="SSF55785">
    <property type="entry name" value="PYP-like sensor domain (PAS domain)"/>
    <property type="match status" value="1"/>
</dbReference>
<keyword evidence="5" id="KW-0804">Transcription</keyword>
<feature type="modified residue" description="4-aspartylphosphate" evidence="6">
    <location>
        <position position="54"/>
    </location>
</feature>
<feature type="domain" description="Response regulatory" evidence="8">
    <location>
        <begin position="5"/>
        <end position="121"/>
    </location>
</feature>
<dbReference type="Gene3D" id="3.40.50.2300">
    <property type="match status" value="1"/>
</dbReference>
<dbReference type="Proteomes" id="UP001163821">
    <property type="component" value="Unassembled WGS sequence"/>
</dbReference>
<sequence>MSVKRILVIEDDVLLAKTLRNVLMADGYKAYVANSGAEGIQKAYELAPDLILCDINMTPIDGYQVFNILNDSSITNKIPFIFITGKSDIEDIRLGMELGVDDYIVKPFSNDELLKSIKVRLAKYEKLVNMGKSDYNALVELSPNGIFLFDGETIYEINQAFSVMTGLSADDLKKVTFKNLVDEKTYSSIQPRIQKCTSGLLKSFDDQINLITPNRSFNECKLYITTSHKYNGFTLLIGLLAPAETSKPVDHSEYDRLVSILSEEKVDISGDLALKLQTVFHFPSVKPVGESKPLIENIFSKREQEVLKLSCKGLPIKIIADELCISDRTVEKHRASLMEKTGSKNIVEVIIYALKNDLIDL</sequence>
<dbReference type="GO" id="GO:0005829">
    <property type="term" value="C:cytosol"/>
    <property type="evidence" value="ECO:0007669"/>
    <property type="project" value="TreeGrafter"/>
</dbReference>
<dbReference type="CDD" id="cd06170">
    <property type="entry name" value="LuxR_C_like"/>
    <property type="match status" value="1"/>
</dbReference>
<dbReference type="CDD" id="cd17574">
    <property type="entry name" value="REC_OmpR"/>
    <property type="match status" value="1"/>
</dbReference>
<evidence type="ECO:0000256" key="4">
    <source>
        <dbReference type="ARBA" id="ARBA00023125"/>
    </source>
</evidence>
<dbReference type="PANTHER" id="PTHR48111:SF1">
    <property type="entry name" value="TWO-COMPONENT RESPONSE REGULATOR ORR33"/>
    <property type="match status" value="1"/>
</dbReference>
<dbReference type="Pfam" id="PF13188">
    <property type="entry name" value="PAS_8"/>
    <property type="match status" value="1"/>
</dbReference>
<dbReference type="Pfam" id="PF00196">
    <property type="entry name" value="GerE"/>
    <property type="match status" value="1"/>
</dbReference>
<dbReference type="PRINTS" id="PR00038">
    <property type="entry name" value="HTHLUXR"/>
</dbReference>
<dbReference type="GO" id="GO:0000976">
    <property type="term" value="F:transcription cis-regulatory region binding"/>
    <property type="evidence" value="ECO:0007669"/>
    <property type="project" value="TreeGrafter"/>
</dbReference>
<dbReference type="PANTHER" id="PTHR48111">
    <property type="entry name" value="REGULATOR OF RPOS"/>
    <property type="match status" value="1"/>
</dbReference>
<dbReference type="InterPro" id="IPR000792">
    <property type="entry name" value="Tscrpt_reg_LuxR_C"/>
</dbReference>
<dbReference type="InterPro" id="IPR011006">
    <property type="entry name" value="CheY-like_superfamily"/>
</dbReference>
<evidence type="ECO:0000256" key="1">
    <source>
        <dbReference type="ARBA" id="ARBA00022553"/>
    </source>
</evidence>
<dbReference type="RefSeq" id="WP_282590672.1">
    <property type="nucleotide sequence ID" value="NZ_JAPAAF010000004.1"/>
</dbReference>
<gene>
    <name evidence="9" type="ORF">N2K84_04945</name>
</gene>
<keyword evidence="10" id="KW-1185">Reference proteome</keyword>
<keyword evidence="2" id="KW-0902">Two-component regulatory system</keyword>
<dbReference type="PROSITE" id="PS50043">
    <property type="entry name" value="HTH_LUXR_2"/>
    <property type="match status" value="1"/>
</dbReference>
<dbReference type="AlphaFoldDB" id="A0AA41YC07"/>
<dbReference type="PROSITE" id="PS50110">
    <property type="entry name" value="RESPONSE_REGULATORY"/>
    <property type="match status" value="1"/>
</dbReference>
<evidence type="ECO:0000259" key="7">
    <source>
        <dbReference type="PROSITE" id="PS50043"/>
    </source>
</evidence>
<dbReference type="InterPro" id="IPR000014">
    <property type="entry name" value="PAS"/>
</dbReference>
<dbReference type="InterPro" id="IPR036388">
    <property type="entry name" value="WH-like_DNA-bd_sf"/>
</dbReference>
<organism evidence="9 10">
    <name type="scientific">Gaoshiqia sediminis</name>
    <dbReference type="NCBI Taxonomy" id="2986998"/>
    <lineage>
        <taxon>Bacteria</taxon>
        <taxon>Pseudomonadati</taxon>
        <taxon>Bacteroidota</taxon>
        <taxon>Bacteroidia</taxon>
        <taxon>Marinilabiliales</taxon>
        <taxon>Prolixibacteraceae</taxon>
        <taxon>Gaoshiqia</taxon>
    </lineage>
</organism>
<dbReference type="EMBL" id="JAPAAF010000004">
    <property type="protein sequence ID" value="MCW0482067.1"/>
    <property type="molecule type" value="Genomic_DNA"/>
</dbReference>
<name>A0AA41YC07_9BACT</name>
<keyword evidence="3" id="KW-0805">Transcription regulation</keyword>
<evidence type="ECO:0000256" key="6">
    <source>
        <dbReference type="PROSITE-ProRule" id="PRU00169"/>
    </source>
</evidence>
<feature type="domain" description="HTH luxR-type" evidence="7">
    <location>
        <begin position="290"/>
        <end position="357"/>
    </location>
</feature>
<evidence type="ECO:0000313" key="9">
    <source>
        <dbReference type="EMBL" id="MCW0482067.1"/>
    </source>
</evidence>
<dbReference type="GO" id="GO:0032993">
    <property type="term" value="C:protein-DNA complex"/>
    <property type="evidence" value="ECO:0007669"/>
    <property type="project" value="TreeGrafter"/>
</dbReference>
<dbReference type="SMART" id="SM00421">
    <property type="entry name" value="HTH_LUXR"/>
    <property type="match status" value="1"/>
</dbReference>
<dbReference type="GO" id="GO:0000156">
    <property type="term" value="F:phosphorelay response regulator activity"/>
    <property type="evidence" value="ECO:0007669"/>
    <property type="project" value="TreeGrafter"/>
</dbReference>
<dbReference type="InterPro" id="IPR001789">
    <property type="entry name" value="Sig_transdc_resp-reg_receiver"/>
</dbReference>
<evidence type="ECO:0000256" key="3">
    <source>
        <dbReference type="ARBA" id="ARBA00023015"/>
    </source>
</evidence>
<accession>A0AA41YC07</accession>
<comment type="caution">
    <text evidence="9">The sequence shown here is derived from an EMBL/GenBank/DDBJ whole genome shotgun (WGS) entry which is preliminary data.</text>
</comment>